<comment type="caution">
    <text evidence="1">The sequence shown here is derived from an EMBL/GenBank/DDBJ whole genome shotgun (WGS) entry which is preliminary data.</text>
</comment>
<accession>A0ABP8W1U1</accession>
<evidence type="ECO:0000313" key="1">
    <source>
        <dbReference type="EMBL" id="GAA4677363.1"/>
    </source>
</evidence>
<sequence>MPELELELPDDDEQAVIEPTARAPTATAVSHFVVVRMGFLQGISSLSGG</sequence>
<organism evidence="1 2">
    <name type="scientific">Frondihabitans cladoniiphilus</name>
    <dbReference type="NCBI Taxonomy" id="715785"/>
    <lineage>
        <taxon>Bacteria</taxon>
        <taxon>Bacillati</taxon>
        <taxon>Actinomycetota</taxon>
        <taxon>Actinomycetes</taxon>
        <taxon>Micrococcales</taxon>
        <taxon>Microbacteriaceae</taxon>
        <taxon>Frondihabitans</taxon>
    </lineage>
</organism>
<gene>
    <name evidence="1" type="ORF">GCM10025780_22580</name>
</gene>
<proteinExistence type="predicted"/>
<dbReference type="EMBL" id="BAABLM010000004">
    <property type="protein sequence ID" value="GAA4677363.1"/>
    <property type="molecule type" value="Genomic_DNA"/>
</dbReference>
<dbReference type="Proteomes" id="UP001501295">
    <property type="component" value="Unassembled WGS sequence"/>
</dbReference>
<reference evidence="2" key="1">
    <citation type="journal article" date="2019" name="Int. J. Syst. Evol. Microbiol.">
        <title>The Global Catalogue of Microorganisms (GCM) 10K type strain sequencing project: providing services to taxonomists for standard genome sequencing and annotation.</title>
        <authorList>
            <consortium name="The Broad Institute Genomics Platform"/>
            <consortium name="The Broad Institute Genome Sequencing Center for Infectious Disease"/>
            <person name="Wu L."/>
            <person name="Ma J."/>
        </authorList>
    </citation>
    <scope>NUCLEOTIDE SEQUENCE [LARGE SCALE GENOMIC DNA]</scope>
    <source>
        <strain evidence="2">JCM 18956</strain>
    </source>
</reference>
<keyword evidence="2" id="KW-1185">Reference proteome</keyword>
<evidence type="ECO:0000313" key="2">
    <source>
        <dbReference type="Proteomes" id="UP001501295"/>
    </source>
</evidence>
<protein>
    <submittedName>
        <fullName evidence="1">Uncharacterized protein</fullName>
    </submittedName>
</protein>
<name>A0ABP8W1U1_9MICO</name>